<organism evidence="3 4">
    <name type="scientific">Thecamonas trahens ATCC 50062</name>
    <dbReference type="NCBI Taxonomy" id="461836"/>
    <lineage>
        <taxon>Eukaryota</taxon>
        <taxon>Apusozoa</taxon>
        <taxon>Apusomonadida</taxon>
        <taxon>Apusomonadidae</taxon>
        <taxon>Thecamonas</taxon>
    </lineage>
</organism>
<dbReference type="Proteomes" id="UP000054408">
    <property type="component" value="Unassembled WGS sequence"/>
</dbReference>
<dbReference type="EMBL" id="GL349470">
    <property type="protein sequence ID" value="KNC51816.1"/>
    <property type="molecule type" value="Genomic_DNA"/>
</dbReference>
<gene>
    <name evidence="3" type="ORF">AMSG_07897</name>
</gene>
<sequence length="283" mass="29590">MVGLLRCMRLCSVLAWVGLAVAALVVAGAAGGVSGGDGGRCDGVDGLGGRVAVVDGVEDMLGAGLPGAGFALLYAPGCPHSARAWPRFLGAAAAVEAQLGRMRAHCVSGTASTAATVPNTRYVASDASRKPEIALSVRIWAVPLMVAVVNGSVAATRVPPVDDDPTAMAAWMARQLERRWPMLRETQLVELVRGGERGVCPAVVLDRHPECSAAAGAPVELLPPWPEVRIAFRPSRPFTPGTLAASIVVMVAVVVWAASPGTVSLWWRHIFEPPLVVQHLHRE</sequence>
<keyword evidence="1" id="KW-0812">Transmembrane</keyword>
<reference evidence="3 4" key="1">
    <citation type="submission" date="2010-05" db="EMBL/GenBank/DDBJ databases">
        <title>The Genome Sequence of Thecamonas trahens ATCC 50062.</title>
        <authorList>
            <consortium name="The Broad Institute Genome Sequencing Platform"/>
            <person name="Russ C."/>
            <person name="Cuomo C."/>
            <person name="Shea T."/>
            <person name="Young S.K."/>
            <person name="Zeng Q."/>
            <person name="Koehrsen M."/>
            <person name="Haas B."/>
            <person name="Borodovsky M."/>
            <person name="Guigo R."/>
            <person name="Alvarado L."/>
            <person name="Berlin A."/>
            <person name="Bochicchio J."/>
            <person name="Borenstein D."/>
            <person name="Chapman S."/>
            <person name="Chen Z."/>
            <person name="Freedman E."/>
            <person name="Gellesch M."/>
            <person name="Goldberg J."/>
            <person name="Griggs A."/>
            <person name="Gujja S."/>
            <person name="Heilman E."/>
            <person name="Heiman D."/>
            <person name="Hepburn T."/>
            <person name="Howarth C."/>
            <person name="Jen D."/>
            <person name="Larson L."/>
            <person name="Mehta T."/>
            <person name="Park D."/>
            <person name="Pearson M."/>
            <person name="Roberts A."/>
            <person name="Saif S."/>
            <person name="Shenoy N."/>
            <person name="Sisk P."/>
            <person name="Stolte C."/>
            <person name="Sykes S."/>
            <person name="Thomson T."/>
            <person name="Walk T."/>
            <person name="White J."/>
            <person name="Yandava C."/>
            <person name="Burger G."/>
            <person name="Gray M.W."/>
            <person name="Holland P.W.H."/>
            <person name="King N."/>
            <person name="Lang F.B.F."/>
            <person name="Roger A.J."/>
            <person name="Ruiz-Trillo I."/>
            <person name="Lander E."/>
            <person name="Nusbaum C."/>
        </authorList>
    </citation>
    <scope>NUCLEOTIDE SEQUENCE [LARGE SCALE GENOMIC DNA]</scope>
    <source>
        <strain evidence="3 4">ATCC 50062</strain>
    </source>
</reference>
<dbReference type="AlphaFoldDB" id="A0A0L0DI86"/>
<keyword evidence="1" id="KW-1133">Transmembrane helix</keyword>
<feature type="signal peptide" evidence="2">
    <location>
        <begin position="1"/>
        <end position="22"/>
    </location>
</feature>
<keyword evidence="4" id="KW-1185">Reference proteome</keyword>
<name>A0A0L0DI86_THETB</name>
<evidence type="ECO:0008006" key="5">
    <source>
        <dbReference type="Google" id="ProtNLM"/>
    </source>
</evidence>
<proteinExistence type="predicted"/>
<evidence type="ECO:0000313" key="3">
    <source>
        <dbReference type="EMBL" id="KNC51816.1"/>
    </source>
</evidence>
<protein>
    <recommendedName>
        <fullName evidence="5">Thioredoxin domain-containing protein</fullName>
    </recommendedName>
</protein>
<evidence type="ECO:0000256" key="2">
    <source>
        <dbReference type="SAM" id="SignalP"/>
    </source>
</evidence>
<keyword evidence="2" id="KW-0732">Signal</keyword>
<evidence type="ECO:0000256" key="1">
    <source>
        <dbReference type="SAM" id="Phobius"/>
    </source>
</evidence>
<evidence type="ECO:0000313" key="4">
    <source>
        <dbReference type="Proteomes" id="UP000054408"/>
    </source>
</evidence>
<accession>A0A0L0DI86</accession>
<feature type="chain" id="PRO_5005537536" description="Thioredoxin domain-containing protein" evidence="2">
    <location>
        <begin position="23"/>
        <end position="283"/>
    </location>
</feature>
<keyword evidence="1" id="KW-0472">Membrane</keyword>
<dbReference type="GeneID" id="25566718"/>
<feature type="transmembrane region" description="Helical" evidence="1">
    <location>
        <begin position="238"/>
        <end position="258"/>
    </location>
</feature>
<dbReference type="RefSeq" id="XP_013755682.1">
    <property type="nucleotide sequence ID" value="XM_013900228.1"/>
</dbReference>